<keyword evidence="5" id="KW-1185">Reference proteome</keyword>
<feature type="domain" description="RAVE complex protein Rav1 C-terminal" evidence="3">
    <location>
        <begin position="817"/>
        <end position="1221"/>
    </location>
</feature>
<dbReference type="InterPro" id="IPR015943">
    <property type="entry name" value="WD40/YVTN_repeat-like_dom_sf"/>
</dbReference>
<reference evidence="4" key="1">
    <citation type="submission" date="2022-04" db="EMBL/GenBank/DDBJ databases">
        <title>Carnegiea gigantea Genome sequencing and assembly v2.</title>
        <authorList>
            <person name="Copetti D."/>
            <person name="Sanderson M.J."/>
            <person name="Burquez A."/>
            <person name="Wojciechowski M.F."/>
        </authorList>
    </citation>
    <scope>NUCLEOTIDE SEQUENCE</scope>
    <source>
        <strain evidence="4">SGP5-SGP5p</strain>
        <tissue evidence="4">Aerial part</tissue>
    </source>
</reference>
<organism evidence="4 5">
    <name type="scientific">Carnegiea gigantea</name>
    <dbReference type="NCBI Taxonomy" id="171969"/>
    <lineage>
        <taxon>Eukaryota</taxon>
        <taxon>Viridiplantae</taxon>
        <taxon>Streptophyta</taxon>
        <taxon>Embryophyta</taxon>
        <taxon>Tracheophyta</taxon>
        <taxon>Spermatophyta</taxon>
        <taxon>Magnoliopsida</taxon>
        <taxon>eudicotyledons</taxon>
        <taxon>Gunneridae</taxon>
        <taxon>Pentapetalae</taxon>
        <taxon>Caryophyllales</taxon>
        <taxon>Cactineae</taxon>
        <taxon>Cactaceae</taxon>
        <taxon>Cactoideae</taxon>
        <taxon>Echinocereeae</taxon>
        <taxon>Carnegiea</taxon>
    </lineage>
</organism>
<dbReference type="OrthoDB" id="342131at2759"/>
<evidence type="ECO:0000313" key="5">
    <source>
        <dbReference type="Proteomes" id="UP001153076"/>
    </source>
</evidence>
<proteinExistence type="predicted"/>
<dbReference type="InterPro" id="IPR022033">
    <property type="entry name" value="Rav1p_C"/>
</dbReference>
<dbReference type="Proteomes" id="UP001153076">
    <property type="component" value="Unassembled WGS sequence"/>
</dbReference>
<dbReference type="GO" id="GO:0043291">
    <property type="term" value="C:RAVE complex"/>
    <property type="evidence" value="ECO:0007669"/>
    <property type="project" value="TreeGrafter"/>
</dbReference>
<gene>
    <name evidence="4" type="ORF">Cgig2_031052</name>
</gene>
<dbReference type="GO" id="GO:0007035">
    <property type="term" value="P:vacuolar acidification"/>
    <property type="evidence" value="ECO:0007669"/>
    <property type="project" value="TreeGrafter"/>
</dbReference>
<keyword evidence="1" id="KW-0853">WD repeat</keyword>
<comment type="caution">
    <text evidence="4">The sequence shown here is derived from an EMBL/GenBank/DDBJ whole genome shotgun (WGS) entry which is preliminary data.</text>
</comment>
<feature type="region of interest" description="Disordered" evidence="2">
    <location>
        <begin position="1816"/>
        <end position="1842"/>
    </location>
</feature>
<dbReference type="EMBL" id="JAKOGI010000186">
    <property type="protein sequence ID" value="KAJ8440635.1"/>
    <property type="molecule type" value="Genomic_DNA"/>
</dbReference>
<dbReference type="PROSITE" id="PS50082">
    <property type="entry name" value="WD_REPEATS_2"/>
    <property type="match status" value="1"/>
</dbReference>
<sequence>MRGSERPDAGFSDHLPLRLIKSEIIPPAPNPTKSGSAVIDWLPDFAGHSWVAYGASSLLVISHFPSPLSPRDGPIFRQAFELSSPNSADVAAVSWSPADPSAGDVAAAADDRIFVFQYDSGPGSFCWSHSALLLQCSKVEAVAWTGSGDGIISVGTEVILWKRNIKYWEIAWKSRLKVSQTLVAATWSLTGPSATGAFPTEFPAEGLPLLASNASQFVNVFQKGQKFGYVTSQLRHPQPVVAMEWRPSGGSQLNRCALYTPKQVLLTSCLDGAVRLWSEIDDSKTRKTTKDNQDPSASGHSFCVVAVIEINESMGGTLGTDIFLHWALEVEGLICVGGGDNQSLCADGCQNDEVGRCDWLIGLGPSRKVTFWAVHCFDDIATMRTPRITLWKRLELQPAALRSFGRNNEGSHFEKVGMWRNQLFGPPDICSLVQLVSCNSLAGSLLNSQSSLSSDESSITCGADSHLSYQSEAILDAIGHTGKIIQVAVHPFECEVELAASFDSNGLLILWSIGTKSSGISILPTFNPSWQLIGQVLLQDIISQDTCLLWAPSLLDKEWILLVKHVQGIDLLIVRNCQTKEETTNCRVDLWKVTLHSCEISGKCCKCNFATRDNESGTWIHSAEFGGKAYCVVVDPCSLYLPDVHDQITSAVMVYPSITIPSILESLDLNELHIYSQRVCCGQNLFDVKASESSTWVHIAIAHNSSAISDFLLGHRATFVIVHEKYFSLFSQWSVLVDEKDLIDDHSTSHNPSSLNNEMAKYIPALFTRKFHIFGELSGKSSQGSMWTLPSTKLHNDKPGFPVANGILAIPELKKNNCFLKLTEVAERLCGPLPVYHPEALLMNIYSGNWKRAYVAVCHLVECLASDPSGHRRLISSKSDCSVGQVKLSNYFEGQLSNGESARGFEWSKDVNTISWSSHSDRSLTQLADTSIHDTISSFFPSSATSSKSNGSHEMLEKLRVLASMTDSQKMKMLAIVDLLREISNSQTVSAYGSLDEPGRRFWCAIRLQQLEFRNIYRRMPSTEELVVDSHMIGWAFHSDCQANLFSSVLLTEPTWEEMRKMGVGLWFSNPTDLRAKMEKLARCQYLKNKDPKACALLYVALNRLQVLAGLFKLSKDERDKPLVAFLSRNFQDEKHKAAALKNAYVLMGRHQFELAIAFFLLGGDTSSAVTVCAKTLGDEQLAIVICRLVEGQGGPSERQLVSKILLPAAIEKGDFWLASILENPSVGQYCLMLAAKSSLKNAVGEHNAAILCRWATVMTASAFNKRGLPLEALECLSSSVSNVGVTDKGTNSANSEILPGIMRPYPADSFRWLSHEVSSQSEYQVKVDLALQYLMKLMREHPCWFGTSSVMSEASACSQEQEMSQYQYLLENFEEKLCTALKYFEQKFSLSGDLLLKKVFASLDDDRLMLIGYHLLCGSPSHVHLRALIHISSSSQLLKHAVSTVESVSYILSRFVTASSIGSSRVVASAENDVSVMEPYCSFHYLELYLESFISSISSLRASLAVLYNGSSKGLVAQSIIILDLCNYCIYFASAMLQQNIKALSIIVPPVLVSYTDGNYEEIDMVNLREILGQAVEALHHQSSGAVHLDVRADVAVTHGFHHENEEDRTVMIPEDEKWIILWTFLWLQLSRFIKYHLHRLSDKLNLNSASDVSALVFTSSSDLDDGLLKHVRHVITIFIEALRNSSTQLSSHAARQLAIFFWKKAKDETPVPKQTWLEEFIQSNSNRLCEHLHGILSSSEMSNQETSSLCSELLAKICADPKIISEMLSQLPIKLSQLSQWNPVRRWNQLNVGVLGEYRRLESYKQEGIFYSSSQGSHSAGSEQSHNLLDSGEKGAPSSKKILPFHNPREIYRRNGELLEASCFPTQSRVVQGINFFHWGDTLTSRDLSRYIWSKADWPRNGWAGTDSTPVPTCVSPGVGLASDKGSHLGLGGATVGVGSQPRAGKDLTSYAGLGWEIQEDFDNSIDPPATLDNINAKTLASHPSRPFFLVGSYNTHIYLWEFGEEKAAATYGVLPAANVPPPYALASITALQFDRCGHRFANSASDGTVCTWQLEVGGRSNVRPTDACVCFNGHASDLCYVATTGSIIAASGYSSNGVNVVVWDTLAPPTSSRASVMCHEGGACSIAVFDNDMGTSSISPLIVTGGKEGDVGLHDFRYIATGKTKRNRHSSTVERITDIGALDVRSELSSRIMASGEVPPMGSPGSGSITKIATIPNTSFFLTGSKDGDVKLWDARRASLVFHWPRLHERHTFLQRSSQGFGGMSRVGVTDIQVITDGFLTCGGDGSVKLVQLIADGFFACGRKSSATDNAGIVELSCLRNIQFEDINAGCESEAVEILHQTTNLYPKLEAGLKQILPFATTVAENFVGLVD</sequence>
<dbReference type="InterPro" id="IPR001680">
    <property type="entry name" value="WD40_rpt"/>
</dbReference>
<evidence type="ECO:0000259" key="3">
    <source>
        <dbReference type="Pfam" id="PF12234"/>
    </source>
</evidence>
<dbReference type="InterPro" id="IPR052208">
    <property type="entry name" value="DmX-like/RAVE_component"/>
</dbReference>
<dbReference type="Pfam" id="PF00400">
    <property type="entry name" value="WD40"/>
    <property type="match status" value="1"/>
</dbReference>
<accession>A0A9Q1KCX0</accession>
<protein>
    <recommendedName>
        <fullName evidence="3">RAVE complex protein Rav1 C-terminal domain-containing protein</fullName>
    </recommendedName>
</protein>
<dbReference type="Gene3D" id="2.130.10.10">
    <property type="entry name" value="YVTN repeat-like/Quinoprotein amine dehydrogenase"/>
    <property type="match status" value="2"/>
</dbReference>
<dbReference type="PROSITE" id="PS50294">
    <property type="entry name" value="WD_REPEATS_REGION"/>
    <property type="match status" value="1"/>
</dbReference>
<dbReference type="PANTHER" id="PTHR13950:SF9">
    <property type="entry name" value="RABCONNECTIN-3A"/>
    <property type="match status" value="1"/>
</dbReference>
<evidence type="ECO:0000256" key="2">
    <source>
        <dbReference type="SAM" id="MobiDB-lite"/>
    </source>
</evidence>
<dbReference type="SMART" id="SM00320">
    <property type="entry name" value="WD40"/>
    <property type="match status" value="9"/>
</dbReference>
<dbReference type="Pfam" id="PF12234">
    <property type="entry name" value="Rav1p_C"/>
    <property type="match status" value="1"/>
</dbReference>
<name>A0A9Q1KCX0_9CARY</name>
<evidence type="ECO:0000313" key="4">
    <source>
        <dbReference type="EMBL" id="KAJ8440635.1"/>
    </source>
</evidence>
<dbReference type="InterPro" id="IPR036322">
    <property type="entry name" value="WD40_repeat_dom_sf"/>
</dbReference>
<dbReference type="PANTHER" id="PTHR13950">
    <property type="entry name" value="RABCONNECTIN-RELATED"/>
    <property type="match status" value="1"/>
</dbReference>
<feature type="compositionally biased region" description="Low complexity" evidence="2">
    <location>
        <begin position="1816"/>
        <end position="1828"/>
    </location>
</feature>
<dbReference type="SUPFAM" id="SSF50978">
    <property type="entry name" value="WD40 repeat-like"/>
    <property type="match status" value="2"/>
</dbReference>
<evidence type="ECO:0000256" key="1">
    <source>
        <dbReference type="PROSITE-ProRule" id="PRU00221"/>
    </source>
</evidence>
<feature type="repeat" description="WD" evidence="1">
    <location>
        <begin position="2209"/>
        <end position="2246"/>
    </location>
</feature>